<keyword evidence="3" id="KW-0813">Transport</keyword>
<feature type="domain" description="ABC transporter" evidence="8">
    <location>
        <begin position="5"/>
        <end position="250"/>
    </location>
</feature>
<dbReference type="InterPro" id="IPR027417">
    <property type="entry name" value="P-loop_NTPase"/>
</dbReference>
<dbReference type="InterPro" id="IPR003439">
    <property type="entry name" value="ABC_transporter-like_ATP-bd"/>
</dbReference>
<sequence length="250" mass="26599">MSPVLEVDDLRVAFGGTPVVRGLGYAVRKGEVLGLVGESGCGKSVSAAAVMGLLPPGARVTGSIRLHGRELLGLRERELAAVRGRAVSMVFQDPLSALTPVYRVGDQIAEAVRTHQKVSRQRAAARAVDLLDLVGIPDPARRARAFPHEFSGGMRQRVLIAMAVANDPDVIICDEPTTALDVTVQAQVLEVLKTAQRQTGAAIVMITHDLGVVAGFADRVLVMYAGRPVESGDVDDVFYHARMPYTAGLL</sequence>
<evidence type="ECO:0000313" key="10">
    <source>
        <dbReference type="Proteomes" id="UP001144036"/>
    </source>
</evidence>
<gene>
    <name evidence="9" type="ORF">OUY22_22465</name>
</gene>
<evidence type="ECO:0000256" key="1">
    <source>
        <dbReference type="ARBA" id="ARBA00004202"/>
    </source>
</evidence>
<dbReference type="PANTHER" id="PTHR43297:SF2">
    <property type="entry name" value="DIPEPTIDE TRANSPORT ATP-BINDING PROTEIN DPPD"/>
    <property type="match status" value="1"/>
</dbReference>
<dbReference type="Proteomes" id="UP001144036">
    <property type="component" value="Unassembled WGS sequence"/>
</dbReference>
<dbReference type="SMART" id="SM00382">
    <property type="entry name" value="AAA"/>
    <property type="match status" value="1"/>
</dbReference>
<protein>
    <submittedName>
        <fullName evidence="9">ABC transporter ATP-binding protein</fullName>
    </submittedName>
</protein>
<evidence type="ECO:0000256" key="5">
    <source>
        <dbReference type="ARBA" id="ARBA00022741"/>
    </source>
</evidence>
<evidence type="ECO:0000256" key="2">
    <source>
        <dbReference type="ARBA" id="ARBA00005417"/>
    </source>
</evidence>
<feature type="non-terminal residue" evidence="9">
    <location>
        <position position="250"/>
    </location>
</feature>
<dbReference type="InterPro" id="IPR017871">
    <property type="entry name" value="ABC_transporter-like_CS"/>
</dbReference>
<dbReference type="PROSITE" id="PS50893">
    <property type="entry name" value="ABC_TRANSPORTER_2"/>
    <property type="match status" value="1"/>
</dbReference>
<dbReference type="RefSeq" id="WP_270157059.1">
    <property type="nucleotide sequence ID" value="NZ_JAPNNL010000096.1"/>
</dbReference>
<evidence type="ECO:0000313" key="9">
    <source>
        <dbReference type="EMBL" id="MDA0636196.1"/>
    </source>
</evidence>
<comment type="caution">
    <text evidence="9">The sequence shown here is derived from an EMBL/GenBank/DDBJ whole genome shotgun (WGS) entry which is preliminary data.</text>
</comment>
<proteinExistence type="inferred from homology"/>
<evidence type="ECO:0000256" key="3">
    <source>
        <dbReference type="ARBA" id="ARBA00022448"/>
    </source>
</evidence>
<keyword evidence="5" id="KW-0547">Nucleotide-binding</keyword>
<dbReference type="InterPro" id="IPR003593">
    <property type="entry name" value="AAA+_ATPase"/>
</dbReference>
<dbReference type="CDD" id="cd03257">
    <property type="entry name" value="ABC_NikE_OppD_transporters"/>
    <property type="match status" value="1"/>
</dbReference>
<dbReference type="InterPro" id="IPR050388">
    <property type="entry name" value="ABC_Ni/Peptide_Import"/>
</dbReference>
<reference evidence="9" key="1">
    <citation type="submission" date="2022-11" db="EMBL/GenBank/DDBJ databases">
        <title>Nonomuraea corallina sp. nov., a new species of the genus Nonomuraea isolated from sea side sediment in Thai sea.</title>
        <authorList>
            <person name="Ngamcharungchit C."/>
            <person name="Matsumoto A."/>
            <person name="Suriyachadkun C."/>
            <person name="Panbangred W."/>
            <person name="Inahashi Y."/>
            <person name="Intra B."/>
        </authorList>
    </citation>
    <scope>NUCLEOTIDE SEQUENCE</scope>
    <source>
        <strain evidence="9">MCN248</strain>
    </source>
</reference>
<keyword evidence="7" id="KW-0472">Membrane</keyword>
<evidence type="ECO:0000256" key="7">
    <source>
        <dbReference type="ARBA" id="ARBA00023136"/>
    </source>
</evidence>
<dbReference type="Gene3D" id="3.40.50.300">
    <property type="entry name" value="P-loop containing nucleotide triphosphate hydrolases"/>
    <property type="match status" value="1"/>
</dbReference>
<evidence type="ECO:0000259" key="8">
    <source>
        <dbReference type="PROSITE" id="PS50893"/>
    </source>
</evidence>
<comment type="subcellular location">
    <subcellularLocation>
        <location evidence="1">Cell membrane</location>
        <topology evidence="1">Peripheral membrane protein</topology>
    </subcellularLocation>
</comment>
<keyword evidence="10" id="KW-1185">Reference proteome</keyword>
<accession>A0ABT4SG71</accession>
<dbReference type="Pfam" id="PF00005">
    <property type="entry name" value="ABC_tran"/>
    <property type="match status" value="1"/>
</dbReference>
<name>A0ABT4SG71_9ACTN</name>
<evidence type="ECO:0000256" key="4">
    <source>
        <dbReference type="ARBA" id="ARBA00022475"/>
    </source>
</evidence>
<dbReference type="EMBL" id="JAPNNL010000096">
    <property type="protein sequence ID" value="MDA0636196.1"/>
    <property type="molecule type" value="Genomic_DNA"/>
</dbReference>
<dbReference type="SUPFAM" id="SSF52540">
    <property type="entry name" value="P-loop containing nucleoside triphosphate hydrolases"/>
    <property type="match status" value="1"/>
</dbReference>
<evidence type="ECO:0000256" key="6">
    <source>
        <dbReference type="ARBA" id="ARBA00022840"/>
    </source>
</evidence>
<dbReference type="GO" id="GO:0005524">
    <property type="term" value="F:ATP binding"/>
    <property type="evidence" value="ECO:0007669"/>
    <property type="project" value="UniProtKB-KW"/>
</dbReference>
<dbReference type="PROSITE" id="PS00211">
    <property type="entry name" value="ABC_TRANSPORTER_1"/>
    <property type="match status" value="1"/>
</dbReference>
<comment type="similarity">
    <text evidence="2">Belongs to the ABC transporter superfamily.</text>
</comment>
<dbReference type="PANTHER" id="PTHR43297">
    <property type="entry name" value="OLIGOPEPTIDE TRANSPORT ATP-BINDING PROTEIN APPD"/>
    <property type="match status" value="1"/>
</dbReference>
<organism evidence="9 10">
    <name type="scientific">Nonomuraea corallina</name>
    <dbReference type="NCBI Taxonomy" id="2989783"/>
    <lineage>
        <taxon>Bacteria</taxon>
        <taxon>Bacillati</taxon>
        <taxon>Actinomycetota</taxon>
        <taxon>Actinomycetes</taxon>
        <taxon>Streptosporangiales</taxon>
        <taxon>Streptosporangiaceae</taxon>
        <taxon>Nonomuraea</taxon>
    </lineage>
</organism>
<keyword evidence="4" id="KW-1003">Cell membrane</keyword>
<keyword evidence="6 9" id="KW-0067">ATP-binding</keyword>